<comment type="caution">
    <text evidence="2">The sequence shown here is derived from an EMBL/GenBank/DDBJ whole genome shotgun (WGS) entry which is preliminary data.</text>
</comment>
<feature type="chain" id="PRO_5035318813" description="Metalloprotease" evidence="1">
    <location>
        <begin position="20"/>
        <end position="944"/>
    </location>
</feature>
<reference evidence="2 3" key="1">
    <citation type="journal article" date="2014" name="Int. J. Syst. Evol. Microbiol.">
        <title>Complete genome sequence of Corynebacterium casei LMG S-19264T (=DSM 44701T), isolated from a smear-ripened cheese.</title>
        <authorList>
            <consortium name="US DOE Joint Genome Institute (JGI-PGF)"/>
            <person name="Walter F."/>
            <person name="Albersmeier A."/>
            <person name="Kalinowski J."/>
            <person name="Ruckert C."/>
        </authorList>
    </citation>
    <scope>NUCLEOTIDE SEQUENCE [LARGE SCALE GENOMIC DNA]</scope>
    <source>
        <strain evidence="2 3">CGMCC 1.15295</strain>
    </source>
</reference>
<keyword evidence="3" id="KW-1185">Reference proteome</keyword>
<dbReference type="Proteomes" id="UP000598120">
    <property type="component" value="Unassembled WGS sequence"/>
</dbReference>
<dbReference type="SUPFAM" id="SSF55486">
    <property type="entry name" value="Metalloproteases ('zincins'), catalytic domain"/>
    <property type="match status" value="1"/>
</dbReference>
<evidence type="ECO:0000313" key="2">
    <source>
        <dbReference type="EMBL" id="GFZ76332.1"/>
    </source>
</evidence>
<proteinExistence type="predicted"/>
<evidence type="ECO:0000313" key="3">
    <source>
        <dbReference type="Proteomes" id="UP000598120"/>
    </source>
</evidence>
<organism evidence="2 3">
    <name type="scientific">Aquaticitalea lipolytica</name>
    <dbReference type="NCBI Taxonomy" id="1247562"/>
    <lineage>
        <taxon>Bacteria</taxon>
        <taxon>Pseudomonadati</taxon>
        <taxon>Bacteroidota</taxon>
        <taxon>Flavobacteriia</taxon>
        <taxon>Flavobacteriales</taxon>
        <taxon>Flavobacteriaceae</taxon>
        <taxon>Aquaticitalea</taxon>
    </lineage>
</organism>
<protein>
    <recommendedName>
        <fullName evidence="4">Metalloprotease</fullName>
    </recommendedName>
</protein>
<dbReference type="Gene3D" id="1.10.390.10">
    <property type="entry name" value="Neutral Protease Domain 2"/>
    <property type="match status" value="1"/>
</dbReference>
<keyword evidence="1" id="KW-0732">Signal</keyword>
<dbReference type="AlphaFoldDB" id="A0A8J2TLI1"/>
<accession>A0A8J2TLI1</accession>
<name>A0A8J2TLI1_9FLAO</name>
<evidence type="ECO:0000256" key="1">
    <source>
        <dbReference type="SAM" id="SignalP"/>
    </source>
</evidence>
<evidence type="ECO:0008006" key="4">
    <source>
        <dbReference type="Google" id="ProtNLM"/>
    </source>
</evidence>
<feature type="signal peptide" evidence="1">
    <location>
        <begin position="1"/>
        <end position="19"/>
    </location>
</feature>
<gene>
    <name evidence="2" type="ORF">GCM10011531_01790</name>
</gene>
<dbReference type="InterPro" id="IPR027268">
    <property type="entry name" value="Peptidase_M4/M1_CTD_sf"/>
</dbReference>
<sequence>MKLRLLIVILLFCNAWVNSQNTIDINAKFDMPNKLIKITQSISYKNTSSDTLNVIYLTDWNNSYSTKKTPLAERFTEEFSAKFHFAKSEERGFTNIIYIKDENLQQELEYSRLENYPDVIKVELAQPLLPQESYKLNLTYNSRVPDDTFTDYGVTDYGDYNLKYWYITPSVFDGKWHFYSNKNLDDIYVPKSDIVLNVEFPLNYALISELDIINIKQTQSSQTFTLLGKDRVDSKLILNKFSNYKSVQTDFFTVVNNIEDEGLKPEEKAIITDKIVSFISKNLGEYPHKKLLLTEIEYNKDPLYGLNQLPDFIRPFPNNFQYEIKVLKTALNNYLENTLLINPREDYWLKDGLQIYFLMKYVEENYPDTKLLGTLSKVWGIKSFHAADLFFNEQYNLLYMQMARTNRDQPLTMPKDSLLKFNANIANKYKAGIGLKYLDDFVNSGVLEETIKEYLKLNKLESTSPSDFEVLLKQNTKKNVDWFFSDYLNTRKKIDFRIKDVSKTEDSITFTIRNKRDNNMPVSLFSFNNDSIVSKTWIENIKGDKTITIPRDSINRLVLNYDNTIPEYNLRDNWKSLKGFFFNNKPLQFRLIKDFEDPNYNQVFIMPLVQFNNIYDGLTLGAKLYNKSMLRKPFYYKIAPVYATKSKTLTGSTTIAYTQDFENQNLFNINYSLFAGYSSFAENAFVTSITPSISFSFRDDKNFRSNKTDFINIRYLDINRNTDKNPNIIIEDPDYSVFNIRYISSNPGLIHFQKWNYDLQLAKQFGKISLTYEYRKLSQNNRQFNFRAFFGSFLFNKTDINSNYFSFALDRPTDYLFDYNYLGRSEASGIFSQQIIIADGGFKSKLNPAFANQWMATINSSTTLWKYIEVYGDLGLVKNKYQSPELVYDSGIKLDLVTDYFELYFPIYSNLGWEIGQPRYDQKIRIKFTVDPQALFGLFRRKWY</sequence>
<dbReference type="EMBL" id="BMIC01000001">
    <property type="protein sequence ID" value="GFZ76332.1"/>
    <property type="molecule type" value="Genomic_DNA"/>
</dbReference>